<evidence type="ECO:0000313" key="4">
    <source>
        <dbReference type="Proteomes" id="UP000187209"/>
    </source>
</evidence>
<dbReference type="PANTHER" id="PTHR23084:SF179">
    <property type="entry name" value="OS10G0565000 PROTEIN"/>
    <property type="match status" value="1"/>
</dbReference>
<accession>A0A1R2BED9</accession>
<evidence type="ECO:0000313" key="3">
    <source>
        <dbReference type="EMBL" id="OMJ75132.1"/>
    </source>
</evidence>
<comment type="caution">
    <text evidence="3">The sequence shown here is derived from an EMBL/GenBank/DDBJ whole genome shotgun (WGS) entry which is preliminary data.</text>
</comment>
<dbReference type="Pfam" id="PF02493">
    <property type="entry name" value="MORN"/>
    <property type="match status" value="9"/>
</dbReference>
<dbReference type="InterPro" id="IPR003409">
    <property type="entry name" value="MORN"/>
</dbReference>
<dbReference type="EMBL" id="MPUH01000708">
    <property type="protein sequence ID" value="OMJ75132.1"/>
    <property type="molecule type" value="Genomic_DNA"/>
</dbReference>
<name>A0A1R2BED9_9CILI</name>
<dbReference type="SMART" id="SM00698">
    <property type="entry name" value="MORN"/>
    <property type="match status" value="9"/>
</dbReference>
<protein>
    <submittedName>
        <fullName evidence="3">Uncharacterized protein</fullName>
    </submittedName>
</protein>
<keyword evidence="4" id="KW-1185">Reference proteome</keyword>
<dbReference type="Proteomes" id="UP000187209">
    <property type="component" value="Unassembled WGS sequence"/>
</dbReference>
<sequence>MGSCNCMQAKNEPVNEITQEKQDQSNNNQDCQLHHSSDHLKKESSEAPQSLKTNVPGEETSQEQLCQMIQVQALFRRIYAQKTFENEQKVLNVDKIIPEEAALIISNEAKKTYFTLGPLKIDTPDIWNKSNLCVLKDGSIYYGKLNDIGDPEGKGIMFYSDGSIIEGMWNKGMMCGYGRRISPKADVYIGEWLNWKMHGNGKMLYSNNNSYEGEWKEDMQDGKGIEIWGDGSRFEGNYKNGLKNGYGKFCWTDGSYYIGEFFNDHIHGKGKYVWINREYEGEWRGNKMHGRGVFKWNDGKSYEGDYFNDQKHGWGIFSWPDGKKYEGYWFEGKQNGEGTLSFRGNLRSGIWKNGKLIKRNEDV</sequence>
<gene>
    <name evidence="3" type="ORF">SteCoe_25790</name>
</gene>
<feature type="region of interest" description="Disordered" evidence="2">
    <location>
        <begin position="1"/>
        <end position="59"/>
    </location>
</feature>
<reference evidence="3 4" key="1">
    <citation type="submission" date="2016-11" db="EMBL/GenBank/DDBJ databases">
        <title>The macronuclear genome of Stentor coeruleus: a giant cell with tiny introns.</title>
        <authorList>
            <person name="Slabodnick M."/>
            <person name="Ruby J.G."/>
            <person name="Reiff S.B."/>
            <person name="Swart E.C."/>
            <person name="Gosai S."/>
            <person name="Prabakaran S."/>
            <person name="Witkowska E."/>
            <person name="Larue G.E."/>
            <person name="Fisher S."/>
            <person name="Freeman R.M."/>
            <person name="Gunawardena J."/>
            <person name="Chu W."/>
            <person name="Stover N.A."/>
            <person name="Gregory B.D."/>
            <person name="Nowacki M."/>
            <person name="Derisi J."/>
            <person name="Roy S.W."/>
            <person name="Marshall W.F."/>
            <person name="Sood P."/>
        </authorList>
    </citation>
    <scope>NUCLEOTIDE SEQUENCE [LARGE SCALE GENOMIC DNA]</scope>
    <source>
        <strain evidence="3">WM001</strain>
    </source>
</reference>
<dbReference type="AlphaFoldDB" id="A0A1R2BED9"/>
<organism evidence="3 4">
    <name type="scientific">Stentor coeruleus</name>
    <dbReference type="NCBI Taxonomy" id="5963"/>
    <lineage>
        <taxon>Eukaryota</taxon>
        <taxon>Sar</taxon>
        <taxon>Alveolata</taxon>
        <taxon>Ciliophora</taxon>
        <taxon>Postciliodesmatophora</taxon>
        <taxon>Heterotrichea</taxon>
        <taxon>Heterotrichida</taxon>
        <taxon>Stentoridae</taxon>
        <taxon>Stentor</taxon>
    </lineage>
</organism>
<proteinExistence type="predicted"/>
<evidence type="ECO:0000256" key="1">
    <source>
        <dbReference type="ARBA" id="ARBA00022737"/>
    </source>
</evidence>
<dbReference type="SUPFAM" id="SSF82185">
    <property type="entry name" value="Histone H3 K4-specific methyltransferase SET7/9 N-terminal domain"/>
    <property type="match status" value="2"/>
</dbReference>
<keyword evidence="1" id="KW-0677">Repeat</keyword>
<evidence type="ECO:0000256" key="2">
    <source>
        <dbReference type="SAM" id="MobiDB-lite"/>
    </source>
</evidence>
<dbReference type="OrthoDB" id="296294at2759"/>
<dbReference type="Gene3D" id="2.20.110.10">
    <property type="entry name" value="Histone H3 K4-specific methyltransferase SET7/9 N-terminal domain"/>
    <property type="match status" value="4"/>
</dbReference>
<feature type="compositionally biased region" description="Basic and acidic residues" evidence="2">
    <location>
        <begin position="32"/>
        <end position="45"/>
    </location>
</feature>
<dbReference type="PANTHER" id="PTHR23084">
    <property type="entry name" value="PHOSPHATIDYLINOSITOL-4-PHOSPHATE 5-KINASE RELATED"/>
    <property type="match status" value="1"/>
</dbReference>